<comment type="caution">
    <text evidence="3">The sequence shown here is derived from an EMBL/GenBank/DDBJ whole genome shotgun (WGS) entry which is preliminary data.</text>
</comment>
<evidence type="ECO:0000313" key="4">
    <source>
        <dbReference type="Proteomes" id="UP000481360"/>
    </source>
</evidence>
<feature type="coiled-coil region" evidence="1">
    <location>
        <begin position="42"/>
        <end position="76"/>
    </location>
</feature>
<evidence type="ECO:0008006" key="5">
    <source>
        <dbReference type="Google" id="ProtNLM"/>
    </source>
</evidence>
<gene>
    <name evidence="3" type="ORF">G7043_46445</name>
</gene>
<organism evidence="3 4">
    <name type="scientific">Lentzea alba</name>
    <dbReference type="NCBI Taxonomy" id="2714351"/>
    <lineage>
        <taxon>Bacteria</taxon>
        <taxon>Bacillati</taxon>
        <taxon>Actinomycetota</taxon>
        <taxon>Actinomycetes</taxon>
        <taxon>Pseudonocardiales</taxon>
        <taxon>Pseudonocardiaceae</taxon>
        <taxon>Lentzea</taxon>
    </lineage>
</organism>
<proteinExistence type="predicted"/>
<sequence length="271" mass="30461">MTTDLVPLRTGFDVGWLGYRRDQVRHYVGETERDFTLLAADRDAAEARAESLARALEAARDENRALHDRIDRLCRRPLSPDAVGEHLRHAVDSALSEAAAIVERAGAIEDHVWVSARQMHAEHRDLLATTRERMTRLVREGEARRRALDEAAARRRAQADEDFELALALRRKETLRDARLIEETARRRAEQTVREAARQVEVLREHRDRVADVLRVVHALLGKAASHVGAGEPAPLDVDEGSFPKPQVYESSPHQLRTEVRGGSPARGGRA</sequence>
<dbReference type="RefSeq" id="WP_166056014.1">
    <property type="nucleotide sequence ID" value="NZ_JAAMPJ010000021.1"/>
</dbReference>
<dbReference type="EMBL" id="JAAMPJ010000021">
    <property type="protein sequence ID" value="NGY66353.1"/>
    <property type="molecule type" value="Genomic_DNA"/>
</dbReference>
<keyword evidence="4" id="KW-1185">Reference proteome</keyword>
<protein>
    <recommendedName>
        <fullName evidence="5">DivIVA protein</fullName>
    </recommendedName>
</protein>
<keyword evidence="1" id="KW-0175">Coiled coil</keyword>
<dbReference type="Proteomes" id="UP000481360">
    <property type="component" value="Unassembled WGS sequence"/>
</dbReference>
<evidence type="ECO:0000313" key="3">
    <source>
        <dbReference type="EMBL" id="NGY66353.1"/>
    </source>
</evidence>
<dbReference type="AlphaFoldDB" id="A0A7C9VX53"/>
<evidence type="ECO:0000256" key="2">
    <source>
        <dbReference type="SAM" id="MobiDB-lite"/>
    </source>
</evidence>
<feature type="region of interest" description="Disordered" evidence="2">
    <location>
        <begin position="228"/>
        <end position="271"/>
    </location>
</feature>
<reference evidence="3 4" key="1">
    <citation type="submission" date="2020-03" db="EMBL/GenBank/DDBJ databases">
        <title>Isolation and identification of active actinomycetes.</title>
        <authorList>
            <person name="Sun X."/>
        </authorList>
    </citation>
    <scope>NUCLEOTIDE SEQUENCE [LARGE SCALE GENOMIC DNA]</scope>
    <source>
        <strain evidence="3 4">NEAU-D13</strain>
    </source>
</reference>
<name>A0A7C9VX53_9PSEU</name>
<accession>A0A7C9VX53</accession>
<evidence type="ECO:0000256" key="1">
    <source>
        <dbReference type="SAM" id="Coils"/>
    </source>
</evidence>